<feature type="region of interest" description="Disordered" evidence="3">
    <location>
        <begin position="1"/>
        <end position="53"/>
    </location>
</feature>
<feature type="domain" description="CBS" evidence="4">
    <location>
        <begin position="235"/>
        <end position="298"/>
    </location>
</feature>
<proteinExistence type="predicted"/>
<dbReference type="InterPro" id="IPR000644">
    <property type="entry name" value="CBS_dom"/>
</dbReference>
<name>A0A7S1WR73_ALECA</name>
<feature type="compositionally biased region" description="Low complexity" evidence="3">
    <location>
        <begin position="1"/>
        <end position="19"/>
    </location>
</feature>
<evidence type="ECO:0000313" key="5">
    <source>
        <dbReference type="EMBL" id="CAD9183041.1"/>
    </source>
</evidence>
<protein>
    <recommendedName>
        <fullName evidence="4">CBS domain-containing protein</fullName>
    </recommendedName>
</protein>
<reference evidence="5" key="1">
    <citation type="submission" date="2021-01" db="EMBL/GenBank/DDBJ databases">
        <authorList>
            <person name="Corre E."/>
            <person name="Pelletier E."/>
            <person name="Niang G."/>
            <person name="Scheremetjew M."/>
            <person name="Finn R."/>
            <person name="Kale V."/>
            <person name="Holt S."/>
            <person name="Cochrane G."/>
            <person name="Meng A."/>
            <person name="Brown T."/>
            <person name="Cohen L."/>
        </authorList>
    </citation>
    <scope>NUCLEOTIDE SEQUENCE</scope>
    <source>
        <strain evidence="5">OF101</strain>
    </source>
</reference>
<dbReference type="PROSITE" id="PS51371">
    <property type="entry name" value="CBS"/>
    <property type="match status" value="4"/>
</dbReference>
<gene>
    <name evidence="5" type="ORF">ACAT0790_LOCUS59813</name>
</gene>
<evidence type="ECO:0000256" key="3">
    <source>
        <dbReference type="SAM" id="MobiDB-lite"/>
    </source>
</evidence>
<accession>A0A7S1WR73</accession>
<dbReference type="SUPFAM" id="SSF54631">
    <property type="entry name" value="CBS-domain pair"/>
    <property type="match status" value="2"/>
</dbReference>
<keyword evidence="1 2" id="KW-0129">CBS domain</keyword>
<dbReference type="Gene3D" id="3.10.580.10">
    <property type="entry name" value="CBS-domain"/>
    <property type="match status" value="2"/>
</dbReference>
<sequence length="362" mass="38399">MAGVPSGVPAAAAVAEKPATPSTTPGTSRAQTPQRQTSPALEPCGEPPVEPRCGSEGGMCVGDITASKGIVVCPAKASLTDAADLLIQGDRSAAIVVDEADKTIGVLTENDLLLAYVEGVHWECTVELWLHGKEARLPEDLLPQLTVRTSASLGEAARMMREQRGGHHACHHLLVKDESDNIQGVLSALDVARALSGLSSELLEMVPGVHEHGQEHMANDLVSELVGDATAEEAMKPRGILPVCPMRVRLVDAFQEMVTMRQNCVLIVDNAANSRRVRGIITPRDLLRAFAEHMSGDTSAGRYLRGMQASLEPRTIAPTASLIDAAALMSGNALHHLVVREPGCEEVTGVLSSLDLLSFMQV</sequence>
<feature type="domain" description="CBS" evidence="4">
    <location>
        <begin position="136"/>
        <end position="205"/>
    </location>
</feature>
<organism evidence="5">
    <name type="scientific">Alexandrium catenella</name>
    <name type="common">Red tide dinoflagellate</name>
    <name type="synonym">Gonyaulax catenella</name>
    <dbReference type="NCBI Taxonomy" id="2925"/>
    <lineage>
        <taxon>Eukaryota</taxon>
        <taxon>Sar</taxon>
        <taxon>Alveolata</taxon>
        <taxon>Dinophyceae</taxon>
        <taxon>Gonyaulacales</taxon>
        <taxon>Pyrocystaceae</taxon>
        <taxon>Alexandrium</taxon>
    </lineage>
</organism>
<feature type="compositionally biased region" description="Polar residues" evidence="3">
    <location>
        <begin position="20"/>
        <end position="39"/>
    </location>
</feature>
<dbReference type="PANTHER" id="PTHR43080">
    <property type="entry name" value="CBS DOMAIN-CONTAINING PROTEIN CBSX3, MITOCHONDRIAL"/>
    <property type="match status" value="1"/>
</dbReference>
<dbReference type="InterPro" id="IPR046342">
    <property type="entry name" value="CBS_dom_sf"/>
</dbReference>
<evidence type="ECO:0000256" key="2">
    <source>
        <dbReference type="PROSITE-ProRule" id="PRU00703"/>
    </source>
</evidence>
<dbReference type="Pfam" id="PF00571">
    <property type="entry name" value="CBS"/>
    <property type="match status" value="4"/>
</dbReference>
<dbReference type="AlphaFoldDB" id="A0A7S1WR73"/>
<dbReference type="SMART" id="SM00116">
    <property type="entry name" value="CBS"/>
    <property type="match status" value="4"/>
</dbReference>
<evidence type="ECO:0000259" key="4">
    <source>
        <dbReference type="PROSITE" id="PS51371"/>
    </source>
</evidence>
<dbReference type="InterPro" id="IPR051257">
    <property type="entry name" value="Diverse_CBS-Domain"/>
</dbReference>
<dbReference type="PANTHER" id="PTHR43080:SF29">
    <property type="entry name" value="OS02G0818000 PROTEIN"/>
    <property type="match status" value="1"/>
</dbReference>
<feature type="domain" description="CBS" evidence="4">
    <location>
        <begin position="66"/>
        <end position="123"/>
    </location>
</feature>
<feature type="domain" description="CBS" evidence="4">
    <location>
        <begin position="307"/>
        <end position="362"/>
    </location>
</feature>
<dbReference type="EMBL" id="HBGE01100458">
    <property type="protein sequence ID" value="CAD9183041.1"/>
    <property type="molecule type" value="Transcribed_RNA"/>
</dbReference>
<evidence type="ECO:0000256" key="1">
    <source>
        <dbReference type="ARBA" id="ARBA00023122"/>
    </source>
</evidence>